<feature type="domain" description="ABC transporter" evidence="3">
    <location>
        <begin position="286"/>
        <end position="513"/>
    </location>
</feature>
<protein>
    <recommendedName>
        <fullName evidence="3">ABC transporter domain-containing protein</fullName>
    </recommendedName>
</protein>
<dbReference type="PANTHER" id="PTHR42855">
    <property type="entry name" value="ABC TRANSPORTER ATP-BINDING SUBUNIT"/>
    <property type="match status" value="1"/>
</dbReference>
<dbReference type="PROSITE" id="PS00211">
    <property type="entry name" value="ABC_TRANSPORTER_1"/>
    <property type="match status" value="2"/>
</dbReference>
<dbReference type="Gene3D" id="3.40.50.300">
    <property type="entry name" value="P-loop containing nucleotide triphosphate hydrolases"/>
    <property type="match status" value="2"/>
</dbReference>
<keyword evidence="2" id="KW-0067">ATP-binding</keyword>
<dbReference type="InterPro" id="IPR003439">
    <property type="entry name" value="ABC_transporter-like_ATP-bd"/>
</dbReference>
<accession>A0ABP0JSH4</accession>
<proteinExistence type="predicted"/>
<dbReference type="SMART" id="SM00382">
    <property type="entry name" value="AAA"/>
    <property type="match status" value="1"/>
</dbReference>
<dbReference type="PROSITE" id="PS50893">
    <property type="entry name" value="ABC_TRANSPORTER_2"/>
    <property type="match status" value="1"/>
</dbReference>
<gene>
    <name evidence="4" type="ORF">CCMP2556_LOCUS12865</name>
</gene>
<dbReference type="Proteomes" id="UP001642484">
    <property type="component" value="Unassembled WGS sequence"/>
</dbReference>
<dbReference type="InterPro" id="IPR003593">
    <property type="entry name" value="AAA+_ATPase"/>
</dbReference>
<evidence type="ECO:0000256" key="2">
    <source>
        <dbReference type="ARBA" id="ARBA00022840"/>
    </source>
</evidence>
<sequence length="570" mass="63461">MLLSAEAGGAGVRELECPSRAEGIWLLVVCLSYGWEWKILKFPEDMKIAYMQQEADLDNSRTAFEELCAAFNMRRLADIDADIEACASAEDYSDEEMAKYIEERTDTEEGLEKAETMVYSVALERLWEGSVHWSRKDAFRDTLVPELSGGWQMRVALGKIILSKPDIILLDEPTNHVDLETVEFMEDLLQKQDAAMVVVSHDRYFLNQVCNRIVEMSDGTCKTYLGNYVAYLQARDDAFALEWKRYNLHRDRVKVQSAENSSTPIEFENVPPKMGDDGSRERFRIWEFDSLTTHLGCIDSMGASRVVLEKISFLLRQGEKVAIVGRNGCGKSTLVRALVKDLDTSAAVDGDAAITSAGAAYFPQRLAEAFNSDDGTVKDALYMSCKPDDINRAGGIDAVLDRLRLDGVTQEQPVSSLSGGEKARVAFAQFLLNPVALLVLDEPTNHLDIPTRELLEDALKAFRGAALVVSHDRFFLREFATRVLEISDGMLKDYDSWDAYEAAAPPQWKSAQDAEDRLRSLIGANAETLATCSGFASQTATSMFNIHQYTLCSVMLYNSALSNEIPVEAG</sequence>
<evidence type="ECO:0000313" key="5">
    <source>
        <dbReference type="Proteomes" id="UP001642484"/>
    </source>
</evidence>
<dbReference type="InterPro" id="IPR051309">
    <property type="entry name" value="ABCF_ATPase"/>
</dbReference>
<organism evidence="4 5">
    <name type="scientific">Durusdinium trenchii</name>
    <dbReference type="NCBI Taxonomy" id="1381693"/>
    <lineage>
        <taxon>Eukaryota</taxon>
        <taxon>Sar</taxon>
        <taxon>Alveolata</taxon>
        <taxon>Dinophyceae</taxon>
        <taxon>Suessiales</taxon>
        <taxon>Symbiodiniaceae</taxon>
        <taxon>Durusdinium</taxon>
    </lineage>
</organism>
<comment type="caution">
    <text evidence="4">The sequence shown here is derived from an EMBL/GenBank/DDBJ whole genome shotgun (WGS) entry which is preliminary data.</text>
</comment>
<keyword evidence="5" id="KW-1185">Reference proteome</keyword>
<reference evidence="4 5" key="1">
    <citation type="submission" date="2024-02" db="EMBL/GenBank/DDBJ databases">
        <authorList>
            <person name="Chen Y."/>
            <person name="Shah S."/>
            <person name="Dougan E. K."/>
            <person name="Thang M."/>
            <person name="Chan C."/>
        </authorList>
    </citation>
    <scope>NUCLEOTIDE SEQUENCE [LARGE SCALE GENOMIC DNA]</scope>
</reference>
<dbReference type="Pfam" id="PF00005">
    <property type="entry name" value="ABC_tran"/>
    <property type="match status" value="2"/>
</dbReference>
<dbReference type="EMBL" id="CAXAMN010006380">
    <property type="protein sequence ID" value="CAK9017410.1"/>
    <property type="molecule type" value="Genomic_DNA"/>
</dbReference>
<dbReference type="InterPro" id="IPR027417">
    <property type="entry name" value="P-loop_NTPase"/>
</dbReference>
<evidence type="ECO:0000256" key="1">
    <source>
        <dbReference type="ARBA" id="ARBA00022741"/>
    </source>
</evidence>
<dbReference type="CDD" id="cd03221">
    <property type="entry name" value="ABCF_EF-3"/>
    <property type="match status" value="2"/>
</dbReference>
<keyword evidence="1" id="KW-0547">Nucleotide-binding</keyword>
<dbReference type="SUPFAM" id="SSF52540">
    <property type="entry name" value="P-loop containing nucleoside triphosphate hydrolases"/>
    <property type="match status" value="2"/>
</dbReference>
<evidence type="ECO:0000259" key="3">
    <source>
        <dbReference type="PROSITE" id="PS50893"/>
    </source>
</evidence>
<name>A0ABP0JSH4_9DINO</name>
<evidence type="ECO:0000313" key="4">
    <source>
        <dbReference type="EMBL" id="CAK9017410.1"/>
    </source>
</evidence>
<dbReference type="InterPro" id="IPR017871">
    <property type="entry name" value="ABC_transporter-like_CS"/>
</dbReference>
<dbReference type="PANTHER" id="PTHR42855:SF1">
    <property type="entry name" value="ABC TRANSPORTER DOMAIN-CONTAINING PROTEIN"/>
    <property type="match status" value="1"/>
</dbReference>